<keyword evidence="7" id="KW-1185">Reference proteome</keyword>
<dbReference type="GeneID" id="81405701"/>
<dbReference type="PANTHER" id="PTHR31001">
    <property type="entry name" value="UNCHARACTERIZED TRANSCRIPTIONAL REGULATORY PROTEIN"/>
    <property type="match status" value="1"/>
</dbReference>
<gene>
    <name evidence="6" type="ORF">N7515_005787</name>
</gene>
<dbReference type="Pfam" id="PF04082">
    <property type="entry name" value="Fungal_trans"/>
    <property type="match status" value="1"/>
</dbReference>
<dbReference type="EMBL" id="JAPQKL010000005">
    <property type="protein sequence ID" value="KAJ5129748.1"/>
    <property type="molecule type" value="Genomic_DNA"/>
</dbReference>
<comment type="caution">
    <text evidence="6">The sequence shown here is derived from an EMBL/GenBank/DDBJ whole genome shotgun (WGS) entry which is preliminary data.</text>
</comment>
<organism evidence="6 7">
    <name type="scientific">Penicillium bovifimosum</name>
    <dbReference type="NCBI Taxonomy" id="126998"/>
    <lineage>
        <taxon>Eukaryota</taxon>
        <taxon>Fungi</taxon>
        <taxon>Dikarya</taxon>
        <taxon>Ascomycota</taxon>
        <taxon>Pezizomycotina</taxon>
        <taxon>Eurotiomycetes</taxon>
        <taxon>Eurotiomycetidae</taxon>
        <taxon>Eurotiales</taxon>
        <taxon>Aspergillaceae</taxon>
        <taxon>Penicillium</taxon>
    </lineage>
</organism>
<evidence type="ECO:0000313" key="6">
    <source>
        <dbReference type="EMBL" id="KAJ5129748.1"/>
    </source>
</evidence>
<evidence type="ECO:0000313" key="7">
    <source>
        <dbReference type="Proteomes" id="UP001149079"/>
    </source>
</evidence>
<keyword evidence="4" id="KW-0539">Nucleus</keyword>
<proteinExistence type="predicted"/>
<evidence type="ECO:0000256" key="2">
    <source>
        <dbReference type="ARBA" id="ARBA00023015"/>
    </source>
</evidence>
<dbReference type="InterPro" id="IPR050613">
    <property type="entry name" value="Sec_Metabolite_Reg"/>
</dbReference>
<dbReference type="GO" id="GO:0006351">
    <property type="term" value="P:DNA-templated transcription"/>
    <property type="evidence" value="ECO:0007669"/>
    <property type="project" value="InterPro"/>
</dbReference>
<reference evidence="6" key="2">
    <citation type="journal article" date="2023" name="IMA Fungus">
        <title>Comparative genomic study of the Penicillium genus elucidates a diverse pangenome and 15 lateral gene transfer events.</title>
        <authorList>
            <person name="Petersen C."/>
            <person name="Sorensen T."/>
            <person name="Nielsen M.R."/>
            <person name="Sondergaard T.E."/>
            <person name="Sorensen J.L."/>
            <person name="Fitzpatrick D.A."/>
            <person name="Frisvad J.C."/>
            <person name="Nielsen K.L."/>
        </authorList>
    </citation>
    <scope>NUCLEOTIDE SEQUENCE</scope>
    <source>
        <strain evidence="6">IBT 22155</strain>
    </source>
</reference>
<sequence>MRPVCNRCQIRGLASTCFYHPAPLTKPHALGAVPEAQVGLVDLGQIATETTENCPPPFNNRYTQHRTSFPWPSVTSDAHDPGFRLPGLGASPAAIHAEHVAVTVEMLVQLQHLDMVEKLLNEYYAHSHAILVPGALLLPAFSALRTRGVAIPPSPSGMVESEDRILEIAESIVQSTSATMEFDSTCTSPNFCASYTGQDLRLEAVGLIFALAARSCLLGHSRHDPEDASIHTMFRCSTCCLQIAREIAPRVNDPMVWLAYENLLLTMSIQGDASESRKNIVCAQRFMRHALLTKYLHTTGPNVWRRLGDLATDVYALGIHRESSHAGKIPFFLSECRRRTFAAAYHVDKLVCTFFERPPRILRRFSDCKMPLDLLDDELLAGSIKAEQAGFQLDSEGWSSTARFASSTWARIRYVLGVFREEILEFPFRQFTAENKAKLMQVSWDERCQQSWKSLPEHLKYTHECWTSDLEATVCLMLTIVYLSHLQNEFQIYRLLERSTRSPSPELLTVSAEIVAVVVQLGKSRDKAMLLRHDFPNIVVNYGLPSAATLVAAVQNGARTRTQPLPHSLSRSAVIRSLMVFTSYLESIGDVGETIKKTCLQAAQSISHTVDRMLDEPPFLSGMTPDMTLPASMSCDDPETPFSPSQFMQTGPDITGFANCDFLDRNTLDSFDLSRWLNNTAWTGM</sequence>
<dbReference type="RefSeq" id="XP_056520127.1">
    <property type="nucleotide sequence ID" value="XM_056666531.1"/>
</dbReference>
<dbReference type="InterPro" id="IPR007219">
    <property type="entry name" value="XnlR_reg_dom"/>
</dbReference>
<keyword evidence="3" id="KW-0804">Transcription</keyword>
<dbReference type="OrthoDB" id="6612291at2759"/>
<dbReference type="GO" id="GO:0003677">
    <property type="term" value="F:DNA binding"/>
    <property type="evidence" value="ECO:0007669"/>
    <property type="project" value="InterPro"/>
</dbReference>
<accession>A0A9W9GTQ3</accession>
<dbReference type="AlphaFoldDB" id="A0A9W9GTQ3"/>
<evidence type="ECO:0000256" key="3">
    <source>
        <dbReference type="ARBA" id="ARBA00023163"/>
    </source>
</evidence>
<evidence type="ECO:0000256" key="1">
    <source>
        <dbReference type="ARBA" id="ARBA00004123"/>
    </source>
</evidence>
<evidence type="ECO:0000256" key="4">
    <source>
        <dbReference type="ARBA" id="ARBA00023242"/>
    </source>
</evidence>
<comment type="subcellular location">
    <subcellularLocation>
        <location evidence="1">Nucleus</location>
    </subcellularLocation>
</comment>
<reference evidence="6" key="1">
    <citation type="submission" date="2022-11" db="EMBL/GenBank/DDBJ databases">
        <authorList>
            <person name="Petersen C."/>
        </authorList>
    </citation>
    <scope>NUCLEOTIDE SEQUENCE</scope>
    <source>
        <strain evidence="6">IBT 22155</strain>
    </source>
</reference>
<dbReference type="GO" id="GO:0008270">
    <property type="term" value="F:zinc ion binding"/>
    <property type="evidence" value="ECO:0007669"/>
    <property type="project" value="InterPro"/>
</dbReference>
<protein>
    <recommendedName>
        <fullName evidence="5">Xylanolytic transcriptional activator regulatory domain-containing protein</fullName>
    </recommendedName>
</protein>
<feature type="domain" description="Xylanolytic transcriptional activator regulatory" evidence="5">
    <location>
        <begin position="295"/>
        <end position="373"/>
    </location>
</feature>
<dbReference type="PANTHER" id="PTHR31001:SF40">
    <property type="entry name" value="ZN(II)2CYS6 TRANSCRIPTION FACTOR (EUROFUNG)"/>
    <property type="match status" value="1"/>
</dbReference>
<dbReference type="CDD" id="cd12148">
    <property type="entry name" value="fungal_TF_MHR"/>
    <property type="match status" value="1"/>
</dbReference>
<dbReference type="Proteomes" id="UP001149079">
    <property type="component" value="Unassembled WGS sequence"/>
</dbReference>
<evidence type="ECO:0000259" key="5">
    <source>
        <dbReference type="Pfam" id="PF04082"/>
    </source>
</evidence>
<dbReference type="GO" id="GO:0005634">
    <property type="term" value="C:nucleus"/>
    <property type="evidence" value="ECO:0007669"/>
    <property type="project" value="UniProtKB-SubCell"/>
</dbReference>
<keyword evidence="2" id="KW-0805">Transcription regulation</keyword>
<name>A0A9W9GTQ3_9EURO</name>